<dbReference type="GO" id="GO:0006508">
    <property type="term" value="P:proteolysis"/>
    <property type="evidence" value="ECO:0007669"/>
    <property type="project" value="UniProtKB-KW"/>
</dbReference>
<sequence>MDPDLAEELSRCAAHHGVTFDPRAVTAALHLARRLEAPDEAPAVAFDWLDQAAINVRSLALVQAAPRPNGVDEVDVARVASHRLGLPLSALIPG</sequence>
<dbReference type="GO" id="GO:0005524">
    <property type="term" value="F:ATP binding"/>
    <property type="evidence" value="ECO:0007669"/>
    <property type="project" value="UniProtKB-KW"/>
</dbReference>
<keyword evidence="1" id="KW-0645">Protease</keyword>
<comment type="caution">
    <text evidence="1">The sequence shown here is derived from an EMBL/GenBank/DDBJ whole genome shotgun (WGS) entry which is preliminary data.</text>
</comment>
<dbReference type="Proteomes" id="UP000638648">
    <property type="component" value="Unassembled WGS sequence"/>
</dbReference>
<keyword evidence="1" id="KW-0067">ATP-binding</keyword>
<dbReference type="EMBL" id="JADBEM010000001">
    <property type="protein sequence ID" value="MBE1612075.1"/>
    <property type="molecule type" value="Genomic_DNA"/>
</dbReference>
<reference evidence="1" key="1">
    <citation type="submission" date="2020-10" db="EMBL/GenBank/DDBJ databases">
        <title>Sequencing the genomes of 1000 actinobacteria strains.</title>
        <authorList>
            <person name="Klenk H.-P."/>
        </authorList>
    </citation>
    <scope>NUCLEOTIDE SEQUENCE</scope>
    <source>
        <strain evidence="1">DSM 45354</strain>
    </source>
</reference>
<dbReference type="GO" id="GO:0008233">
    <property type="term" value="F:peptidase activity"/>
    <property type="evidence" value="ECO:0007669"/>
    <property type="project" value="UniProtKB-KW"/>
</dbReference>
<proteinExistence type="predicted"/>
<keyword evidence="2" id="KW-1185">Reference proteome</keyword>
<organism evidence="1 2">
    <name type="scientific">Actinopolymorpha pittospori</name>
    <dbReference type="NCBI Taxonomy" id="648752"/>
    <lineage>
        <taxon>Bacteria</taxon>
        <taxon>Bacillati</taxon>
        <taxon>Actinomycetota</taxon>
        <taxon>Actinomycetes</taxon>
        <taxon>Propionibacteriales</taxon>
        <taxon>Actinopolymorphaceae</taxon>
        <taxon>Actinopolymorpha</taxon>
    </lineage>
</organism>
<protein>
    <submittedName>
        <fullName evidence="1">ATP-dependent Clp protease ATP-binding subunit ClpA</fullName>
    </submittedName>
</protein>
<evidence type="ECO:0000313" key="2">
    <source>
        <dbReference type="Proteomes" id="UP000638648"/>
    </source>
</evidence>
<gene>
    <name evidence="1" type="ORF">HEB94_008923</name>
</gene>
<keyword evidence="1" id="KW-0547">Nucleotide-binding</keyword>
<evidence type="ECO:0000313" key="1">
    <source>
        <dbReference type="EMBL" id="MBE1612075.1"/>
    </source>
</evidence>
<dbReference type="RefSeq" id="WP_192755190.1">
    <property type="nucleotide sequence ID" value="NZ_BAABJL010000222.1"/>
</dbReference>
<dbReference type="Gene3D" id="1.10.8.60">
    <property type="match status" value="1"/>
</dbReference>
<dbReference type="AlphaFoldDB" id="A0A927RHC7"/>
<keyword evidence="1" id="KW-0378">Hydrolase</keyword>
<accession>A0A927RHC7</accession>
<name>A0A927RHC7_9ACTN</name>